<dbReference type="InterPro" id="IPR016169">
    <property type="entry name" value="FAD-bd_PCMH_sub2"/>
</dbReference>
<dbReference type="InterPro" id="IPR016167">
    <property type="entry name" value="FAD-bd_PCMH_sub1"/>
</dbReference>
<evidence type="ECO:0000313" key="2">
    <source>
        <dbReference type="Proteomes" id="UP000244754"/>
    </source>
</evidence>
<dbReference type="InterPro" id="IPR016166">
    <property type="entry name" value="FAD-bd_PCMH"/>
</dbReference>
<keyword evidence="2" id="KW-1185">Reference proteome</keyword>
<evidence type="ECO:0000313" key="1">
    <source>
        <dbReference type="EMBL" id="AWB84551.1"/>
    </source>
</evidence>
<dbReference type="OrthoDB" id="9800184at2"/>
<dbReference type="Gene3D" id="1.10.45.10">
    <property type="entry name" value="Vanillyl-alcohol Oxidase, Chain A, domain 4"/>
    <property type="match status" value="1"/>
</dbReference>
<dbReference type="Proteomes" id="UP000244754">
    <property type="component" value="Chromosome"/>
</dbReference>
<dbReference type="EMBL" id="CP026948">
    <property type="protein sequence ID" value="AWB84551.1"/>
    <property type="molecule type" value="Genomic_DNA"/>
</dbReference>
<dbReference type="GO" id="GO:0071949">
    <property type="term" value="F:FAD binding"/>
    <property type="evidence" value="ECO:0007669"/>
    <property type="project" value="InterPro"/>
</dbReference>
<dbReference type="InterPro" id="IPR007173">
    <property type="entry name" value="ALO_C"/>
</dbReference>
<name>A0A2S0WFK3_9CORY</name>
<dbReference type="GO" id="GO:0016020">
    <property type="term" value="C:membrane"/>
    <property type="evidence" value="ECO:0007669"/>
    <property type="project" value="InterPro"/>
</dbReference>
<gene>
    <name evidence="1" type="ORF">C3E79_08685</name>
</gene>
<dbReference type="PANTHER" id="PTHR43762">
    <property type="entry name" value="L-GULONOLACTONE OXIDASE"/>
    <property type="match status" value="1"/>
</dbReference>
<dbReference type="InterPro" id="IPR016171">
    <property type="entry name" value="Vanillyl_alc_oxidase_C-sub2"/>
</dbReference>
<dbReference type="PANTHER" id="PTHR43762:SF1">
    <property type="entry name" value="D-ARABINONO-1,4-LACTONE OXIDASE"/>
    <property type="match status" value="1"/>
</dbReference>
<dbReference type="Pfam" id="PF04030">
    <property type="entry name" value="ALO"/>
    <property type="match status" value="1"/>
</dbReference>
<organism evidence="1 2">
    <name type="scientific">Corynebacterium liangguodongii</name>
    <dbReference type="NCBI Taxonomy" id="2079535"/>
    <lineage>
        <taxon>Bacteria</taxon>
        <taxon>Bacillati</taxon>
        <taxon>Actinomycetota</taxon>
        <taxon>Actinomycetes</taxon>
        <taxon>Mycobacteriales</taxon>
        <taxon>Corynebacteriaceae</taxon>
        <taxon>Corynebacterium</taxon>
    </lineage>
</organism>
<dbReference type="SUPFAM" id="SSF56176">
    <property type="entry name" value="FAD-binding/transporter-associated domain-like"/>
    <property type="match status" value="1"/>
</dbReference>
<dbReference type="PIRSF" id="PIRSF000136">
    <property type="entry name" value="LGO_GLO"/>
    <property type="match status" value="1"/>
</dbReference>
<proteinExistence type="predicted"/>
<dbReference type="KEGG" id="clia:C3E79_08685"/>
<dbReference type="InterPro" id="IPR036318">
    <property type="entry name" value="FAD-bd_PCMH-like_sf"/>
</dbReference>
<dbReference type="InterPro" id="IPR010031">
    <property type="entry name" value="FAD_lactone_oxidase-like"/>
</dbReference>
<dbReference type="InterPro" id="IPR006094">
    <property type="entry name" value="Oxid_FAD_bind_N"/>
</dbReference>
<sequence length="446" mass="48316">MDAAMNRALRARRFHNWAGTVSTRPTCVHYPATIAEVSRIVRELPAGSSIRPVGAGHSFTPVAAGSQAMMSLDKLTGIVAVDRERKRARFLAGTRLVDASRLLAPFGLALANLGDINVQSLAGAISTSTHGTGIGFTGLAGTVTGLTLIDADGASRDYSSDDDPAALQLVAVSLGALGIIVEVEVRCVDAFDLIAQEGAESLDAVLSDWEECSRAADHFEAFWFPHTDRAMVKRNTRLAPGAPAPEGDPQERGWLRRTVEQEIIGNAAFAGSLALTRAVPALIPQINALSAGAMGAAPYRGASHEVFSAPRRVKFFEMEYSLPLEAGPSAVRELRAEMDRRGWRIPFPLELRSTAADDVALSTSTGRESMYIAVHLPTSMDPEEYFPRCEEILRAAGGRPHWGKMHTLGREDLSSLYPRFDEFCALREALDPHRRFGSEHLQRLFG</sequence>
<dbReference type="AlphaFoldDB" id="A0A2S0WFK3"/>
<dbReference type="Pfam" id="PF01565">
    <property type="entry name" value="FAD_binding_4"/>
    <property type="match status" value="1"/>
</dbReference>
<dbReference type="PROSITE" id="PS51387">
    <property type="entry name" value="FAD_PCMH"/>
    <property type="match status" value="1"/>
</dbReference>
<dbReference type="Gene3D" id="3.30.70.2520">
    <property type="match status" value="1"/>
</dbReference>
<dbReference type="NCBIfam" id="TIGR01679">
    <property type="entry name" value="bact_FAD_ox"/>
    <property type="match status" value="1"/>
</dbReference>
<reference evidence="2" key="1">
    <citation type="submission" date="2018-01" db="EMBL/GenBank/DDBJ databases">
        <authorList>
            <person name="Li J."/>
        </authorList>
    </citation>
    <scope>NUCLEOTIDE SEQUENCE [LARGE SCALE GENOMIC DNA]</scope>
    <source>
        <strain evidence="2">2184</strain>
    </source>
</reference>
<dbReference type="Gene3D" id="3.30.70.2530">
    <property type="match status" value="1"/>
</dbReference>
<dbReference type="GO" id="GO:0003885">
    <property type="term" value="F:D-arabinono-1,4-lactone oxidase activity"/>
    <property type="evidence" value="ECO:0007669"/>
    <property type="project" value="InterPro"/>
</dbReference>
<dbReference type="Gene3D" id="3.30.465.10">
    <property type="match status" value="1"/>
</dbReference>
<protein>
    <submittedName>
        <fullName evidence="1">L-gulonolactone oxidase</fullName>
    </submittedName>
</protein>
<dbReference type="Gene3D" id="3.30.43.10">
    <property type="entry name" value="Uridine Diphospho-n-acetylenolpyruvylglucosamine Reductase, domain 2"/>
    <property type="match status" value="1"/>
</dbReference>
<accession>A0A2S0WFK3</accession>